<accession>T0HX03</accession>
<dbReference type="InterPro" id="IPR005119">
    <property type="entry name" value="LysR_subst-bd"/>
</dbReference>
<dbReference type="PANTHER" id="PTHR30118:SF6">
    <property type="entry name" value="HTH-TYPE TRANSCRIPTIONAL REGULATOR LEUO"/>
    <property type="match status" value="1"/>
</dbReference>
<dbReference type="PRINTS" id="PR00039">
    <property type="entry name" value="HTHLYSR"/>
</dbReference>
<dbReference type="InterPro" id="IPR036388">
    <property type="entry name" value="WH-like_DNA-bd_sf"/>
</dbReference>
<evidence type="ECO:0000256" key="4">
    <source>
        <dbReference type="ARBA" id="ARBA00023163"/>
    </source>
</evidence>
<dbReference type="PROSITE" id="PS50931">
    <property type="entry name" value="HTH_LYSR"/>
    <property type="match status" value="1"/>
</dbReference>
<dbReference type="EMBL" id="ATHO01000131">
    <property type="protein sequence ID" value="EQB03825.1"/>
    <property type="molecule type" value="Genomic_DNA"/>
</dbReference>
<keyword evidence="7" id="KW-1185">Reference proteome</keyword>
<dbReference type="GO" id="GO:0003700">
    <property type="term" value="F:DNA-binding transcription factor activity"/>
    <property type="evidence" value="ECO:0007669"/>
    <property type="project" value="InterPro"/>
</dbReference>
<dbReference type="Gene3D" id="3.40.190.10">
    <property type="entry name" value="Periplasmic binding protein-like II"/>
    <property type="match status" value="2"/>
</dbReference>
<dbReference type="CDD" id="cd08417">
    <property type="entry name" value="PBP2_Nitroaromatics_like"/>
    <property type="match status" value="1"/>
</dbReference>
<dbReference type="Gene3D" id="1.10.10.10">
    <property type="entry name" value="Winged helix-like DNA-binding domain superfamily/Winged helix DNA-binding domain"/>
    <property type="match status" value="1"/>
</dbReference>
<organism evidence="6 7">
    <name type="scientific">Sphingobium quisquiliarum P25</name>
    <dbReference type="NCBI Taxonomy" id="1329909"/>
    <lineage>
        <taxon>Bacteria</taxon>
        <taxon>Pseudomonadati</taxon>
        <taxon>Pseudomonadota</taxon>
        <taxon>Alphaproteobacteria</taxon>
        <taxon>Sphingomonadales</taxon>
        <taxon>Sphingomonadaceae</taxon>
        <taxon>Sphingobium</taxon>
    </lineage>
</organism>
<dbReference type="PANTHER" id="PTHR30118">
    <property type="entry name" value="HTH-TYPE TRANSCRIPTIONAL REGULATOR LEUO-RELATED"/>
    <property type="match status" value="1"/>
</dbReference>
<evidence type="ECO:0000256" key="3">
    <source>
        <dbReference type="ARBA" id="ARBA00023125"/>
    </source>
</evidence>
<dbReference type="InterPro" id="IPR036390">
    <property type="entry name" value="WH_DNA-bd_sf"/>
</dbReference>
<name>T0HX03_9SPHN</name>
<gene>
    <name evidence="6" type="ORF">L288_14595</name>
</gene>
<dbReference type="Proteomes" id="UP000015525">
    <property type="component" value="Unassembled WGS sequence"/>
</dbReference>
<evidence type="ECO:0000313" key="7">
    <source>
        <dbReference type="Proteomes" id="UP000015525"/>
    </source>
</evidence>
<proteinExistence type="inferred from homology"/>
<dbReference type="GO" id="GO:0003677">
    <property type="term" value="F:DNA binding"/>
    <property type="evidence" value="ECO:0007669"/>
    <property type="project" value="UniProtKB-KW"/>
</dbReference>
<evidence type="ECO:0000256" key="1">
    <source>
        <dbReference type="ARBA" id="ARBA00009437"/>
    </source>
</evidence>
<dbReference type="Pfam" id="PF00126">
    <property type="entry name" value="HTH_1"/>
    <property type="match status" value="1"/>
</dbReference>
<evidence type="ECO:0000256" key="2">
    <source>
        <dbReference type="ARBA" id="ARBA00023015"/>
    </source>
</evidence>
<sequence length="342" mass="38276">MHLNGLDLNLLVSLDALLNERNVTRASERLHVSQPAMSFALQKLRFHFSDPLLERIGRQMELTPRARMLVGPLKEILFDVRALLSDGDGFQPAEAQRTFKVVMSNSCAEIFGVQLVDEIVSAGPGLNCEIDELSMDTLTRLHDGQIDACVTLPHSALFDPAYRRDDVCEQLLFHDRFILAGSRSNPLLNRPISYPEFCQQVFVDVRFGGRLVSNIELALRKQMERPRIGGCVPTFFHALSMVSGTDMVTIVPHRLFEIHKDYLQLKALPAPIELLELNETAMWHPRSEADPGHRWLRDVMSAVAERMPATAEPLGMDPPVRRTLQAVADCGTKPRAVAGGRP</sequence>
<evidence type="ECO:0000313" key="6">
    <source>
        <dbReference type="EMBL" id="EQB03825.1"/>
    </source>
</evidence>
<comment type="similarity">
    <text evidence="1">Belongs to the LysR transcriptional regulatory family.</text>
</comment>
<dbReference type="Pfam" id="PF03466">
    <property type="entry name" value="LysR_substrate"/>
    <property type="match status" value="1"/>
</dbReference>
<keyword evidence="4" id="KW-0804">Transcription</keyword>
<comment type="caution">
    <text evidence="6">The sequence shown here is derived from an EMBL/GenBank/DDBJ whole genome shotgun (WGS) entry which is preliminary data.</text>
</comment>
<dbReference type="InterPro" id="IPR000847">
    <property type="entry name" value="LysR_HTH_N"/>
</dbReference>
<protein>
    <recommendedName>
        <fullName evidence="5">HTH lysR-type domain-containing protein</fullName>
    </recommendedName>
</protein>
<evidence type="ECO:0000259" key="5">
    <source>
        <dbReference type="PROSITE" id="PS50931"/>
    </source>
</evidence>
<dbReference type="SUPFAM" id="SSF53850">
    <property type="entry name" value="Periplasmic binding protein-like II"/>
    <property type="match status" value="1"/>
</dbReference>
<dbReference type="RefSeq" id="WP_021239035.1">
    <property type="nucleotide sequence ID" value="NZ_ATHO01000131.1"/>
</dbReference>
<dbReference type="PATRIC" id="fig|1329909.3.peg.2809"/>
<dbReference type="AlphaFoldDB" id="T0HX03"/>
<keyword evidence="3" id="KW-0238">DNA-binding</keyword>
<dbReference type="InterPro" id="IPR050389">
    <property type="entry name" value="LysR-type_TF"/>
</dbReference>
<feature type="domain" description="HTH lysR-type" evidence="5">
    <location>
        <begin position="6"/>
        <end position="63"/>
    </location>
</feature>
<dbReference type="SUPFAM" id="SSF46785">
    <property type="entry name" value="Winged helix' DNA-binding domain"/>
    <property type="match status" value="1"/>
</dbReference>
<keyword evidence="2" id="KW-0805">Transcription regulation</keyword>
<dbReference type="InterPro" id="IPR037402">
    <property type="entry name" value="YidZ_PBP2"/>
</dbReference>
<reference evidence="6 7" key="1">
    <citation type="journal article" date="2013" name="Genome Announc.">
        <title>Draft Genome Sequence of Sphingobium quisquiliarum Strain P25T, a Novel Hexachlorocyclohexane (HCH)-Degrading Bacterium Isolated from an HCH Dumpsite.</title>
        <authorList>
            <person name="Kumar Singh A."/>
            <person name="Sangwan N."/>
            <person name="Sharma A."/>
            <person name="Gupta V."/>
            <person name="Khurana J.P."/>
            <person name="Lal R."/>
        </authorList>
    </citation>
    <scope>NUCLEOTIDE SEQUENCE [LARGE SCALE GENOMIC DNA]</scope>
    <source>
        <strain evidence="6 7">P25</strain>
    </source>
</reference>